<protein>
    <submittedName>
        <fullName evidence="4">Glycosyltransferase</fullName>
        <ecNumber evidence="4">2.4.-.-</ecNumber>
    </submittedName>
</protein>
<name>A0ABS5VUC6_9BACT</name>
<organism evidence="4 5">
    <name type="scientific">Chryseosolibacter indicus</name>
    <dbReference type="NCBI Taxonomy" id="2782351"/>
    <lineage>
        <taxon>Bacteria</taxon>
        <taxon>Pseudomonadati</taxon>
        <taxon>Bacteroidota</taxon>
        <taxon>Cytophagia</taxon>
        <taxon>Cytophagales</taxon>
        <taxon>Chryseotaleaceae</taxon>
        <taxon>Chryseosolibacter</taxon>
    </lineage>
</organism>
<dbReference type="CDD" id="cd00761">
    <property type="entry name" value="Glyco_tranf_GTA_type"/>
    <property type="match status" value="1"/>
</dbReference>
<proteinExistence type="predicted"/>
<keyword evidence="5" id="KW-1185">Reference proteome</keyword>
<dbReference type="Pfam" id="PF13439">
    <property type="entry name" value="Glyco_transf_4"/>
    <property type="match status" value="1"/>
</dbReference>
<dbReference type="InterPro" id="IPR001296">
    <property type="entry name" value="Glyco_trans_1"/>
</dbReference>
<feature type="domain" description="Glycosyltransferase subfamily 4-like N-terminal" evidence="3">
    <location>
        <begin position="24"/>
        <end position="205"/>
    </location>
</feature>
<dbReference type="Gene3D" id="3.90.550.10">
    <property type="entry name" value="Spore Coat Polysaccharide Biosynthesis Protein SpsA, Chain A"/>
    <property type="match status" value="1"/>
</dbReference>
<dbReference type="InterPro" id="IPR029044">
    <property type="entry name" value="Nucleotide-diphossugar_trans"/>
</dbReference>
<dbReference type="CDD" id="cd03801">
    <property type="entry name" value="GT4_PimA-like"/>
    <property type="match status" value="1"/>
</dbReference>
<reference evidence="4 5" key="1">
    <citation type="submission" date="2021-05" db="EMBL/GenBank/DDBJ databases">
        <title>A Polyphasic approach of four new species of the genus Ohtaekwangia: Ohtaekwangia histidinii sp. nov., Ohtaekwangia cretensis sp. nov., Ohtaekwangia indiensis sp. nov., Ohtaekwangia reichenbachii sp. nov. from diverse environment.</title>
        <authorList>
            <person name="Octaviana S."/>
        </authorList>
    </citation>
    <scope>NUCLEOTIDE SEQUENCE [LARGE SCALE GENOMIC DNA]</scope>
    <source>
        <strain evidence="4 5">PWU20</strain>
    </source>
</reference>
<dbReference type="InterPro" id="IPR028098">
    <property type="entry name" value="Glyco_trans_4-like_N"/>
</dbReference>
<keyword evidence="4" id="KW-0328">Glycosyltransferase</keyword>
<dbReference type="PANTHER" id="PTHR22916:SF3">
    <property type="entry name" value="UDP-GLCNAC:BETAGAL BETA-1,3-N-ACETYLGLUCOSAMINYLTRANSFERASE-LIKE PROTEIN 1"/>
    <property type="match status" value="1"/>
</dbReference>
<feature type="domain" description="Glycosyl transferase family 1" evidence="1">
    <location>
        <begin position="217"/>
        <end position="380"/>
    </location>
</feature>
<dbReference type="Pfam" id="PF00534">
    <property type="entry name" value="Glycos_transf_1"/>
    <property type="match status" value="1"/>
</dbReference>
<dbReference type="SUPFAM" id="SSF53756">
    <property type="entry name" value="UDP-Glycosyltransferase/glycogen phosphorylase"/>
    <property type="match status" value="1"/>
</dbReference>
<dbReference type="SUPFAM" id="SSF53448">
    <property type="entry name" value="Nucleotide-diphospho-sugar transferases"/>
    <property type="match status" value="1"/>
</dbReference>
<evidence type="ECO:0000259" key="2">
    <source>
        <dbReference type="Pfam" id="PF00535"/>
    </source>
</evidence>
<dbReference type="EMBL" id="JAHESD010000017">
    <property type="protein sequence ID" value="MBT1703591.1"/>
    <property type="molecule type" value="Genomic_DNA"/>
</dbReference>
<dbReference type="PANTHER" id="PTHR22916">
    <property type="entry name" value="GLYCOSYLTRANSFERASE"/>
    <property type="match status" value="1"/>
</dbReference>
<dbReference type="Pfam" id="PF00535">
    <property type="entry name" value="Glycos_transf_2"/>
    <property type="match status" value="1"/>
</dbReference>
<evidence type="ECO:0000259" key="1">
    <source>
        <dbReference type="Pfam" id="PF00534"/>
    </source>
</evidence>
<evidence type="ECO:0000313" key="5">
    <source>
        <dbReference type="Proteomes" id="UP000772618"/>
    </source>
</evidence>
<comment type="caution">
    <text evidence="4">The sequence shown here is derived from an EMBL/GenBank/DDBJ whole genome shotgun (WGS) entry which is preliminary data.</text>
</comment>
<dbReference type="Proteomes" id="UP000772618">
    <property type="component" value="Unassembled WGS sequence"/>
</dbReference>
<dbReference type="EC" id="2.4.-.-" evidence="4"/>
<dbReference type="Gene3D" id="3.40.50.2000">
    <property type="entry name" value="Glycogen Phosphorylase B"/>
    <property type="match status" value="2"/>
</dbReference>
<dbReference type="RefSeq" id="WP_254153554.1">
    <property type="nucleotide sequence ID" value="NZ_JAHESD010000017.1"/>
</dbReference>
<sequence length="725" mass="82271">MIGKEGKFLNYWLLTTEYPPLHGGGISTYCELTARLLTKKGCKVTVFVADQAVTNYTTSEGSDVTVVRFNPDRNQLQESLGYSARLSYAFADIVKEFVEGGATPDLIEAQDYLGIAYYLTQFKHLDYPFVKDVPIVITLHSPAFIYLEYNRVSTYSFPEFWTCQMEKESIKAADLLISPTKFIAGEVRKYIDLSDKTIEILPNPFEFETDDEISFARNKIIYYSKLSPQKGTFELLKYFKKLWDNGFPHALNLVGGTDIVYHPEMQTMGQLVEKFYSSYINKGLIQFQGKILPSEIKKFLKDAHVIVFPSIVDNLPYAVMEAMSIGKIVLASVQGGQREMIEDGVTGFLFDHNRPDTFEEKLNHILALPDDEIRSVSRNAQRAVKDLYNFNKIGAAKVELITRLVSRHSQENSFPFLHQEEINKPAVVNCTDNLLSVVIPYYNMGAYITEALESVINSTWKDLEVIIINDGSTDAMSVQKLAQFENIKNVKVIHQENKGLTETRNRGAAIAKGEYLAFLDADDKVDPAYYEKAIRVLKAKENVFFVGSWVQYYGNTAKFWPTFTPQPPYALVHNPVNSSGLVYKRTAFLAGGLNDNRMDFGLEDYESVINMMRHGFNGVVLPERLFHYRVRSGSMFRQVTKGKLLHANRYITDKHSAYIGKFSTPIIHLLNANGPGYLFDNPTLEVTVTSSVNAESRLAHKMKTFIKKNEQLKKVALMIKRNLAL</sequence>
<feature type="domain" description="Glycosyltransferase 2-like" evidence="2">
    <location>
        <begin position="436"/>
        <end position="562"/>
    </location>
</feature>
<evidence type="ECO:0000259" key="3">
    <source>
        <dbReference type="Pfam" id="PF13439"/>
    </source>
</evidence>
<dbReference type="InterPro" id="IPR001173">
    <property type="entry name" value="Glyco_trans_2-like"/>
</dbReference>
<dbReference type="GO" id="GO:0016757">
    <property type="term" value="F:glycosyltransferase activity"/>
    <property type="evidence" value="ECO:0007669"/>
    <property type="project" value="UniProtKB-KW"/>
</dbReference>
<gene>
    <name evidence="4" type="ORF">KK060_09895</name>
</gene>
<evidence type="ECO:0000313" key="4">
    <source>
        <dbReference type="EMBL" id="MBT1703591.1"/>
    </source>
</evidence>
<accession>A0ABS5VUC6</accession>
<keyword evidence="4" id="KW-0808">Transferase</keyword>